<sequence length="339" mass="36249">MKAAVFQGKGKIVIQERPIPELRDHEVLIRVAACGVCGTDVHIYGGEKGSAEVNPPVVLGHEFAGTVAAAGKAVTMWKVGDKAAVDPNIYCGKCEMCHRGKKNLCEALSAVGVTRDGGFEEYCVVPETQCYRLEEGTDLLCGAMAEPLSCCLHGMEMAAVRPGDHVCIIGGGAIGLIMLQLARLAGAATVSVSEPVEIRRKVAGELGADYVIDPLKESPGEMYRQMPGGGADVVIECAGVKAAAKQAFEAAGKGGKIVFFSVPAPDARIELPLFELYQKEWHICGSFINPDTFARAVALINNRKIHFEKIITHTYEIQELEQAILMQAGRESLKVVVKG</sequence>
<reference evidence="6 7" key="1">
    <citation type="submission" date="2018-01" db="EMBL/GenBank/DDBJ databases">
        <authorList>
            <person name="Gaut B.S."/>
            <person name="Morton B.R."/>
            <person name="Clegg M.T."/>
            <person name="Duvall M.R."/>
        </authorList>
    </citation>
    <scope>NUCLEOTIDE SEQUENCE [LARGE SCALE GENOMIC DNA]</scope>
    <source>
        <strain evidence="6">GP69</strain>
    </source>
</reference>
<dbReference type="CDD" id="cd08234">
    <property type="entry name" value="threonine_DH_like"/>
    <property type="match status" value="1"/>
</dbReference>
<dbReference type="EC" id="1.1.1.14" evidence="6"/>
<dbReference type="InterPro" id="IPR020843">
    <property type="entry name" value="ER"/>
</dbReference>
<protein>
    <submittedName>
        <fullName evidence="6">Sorbitol dehydrogenase</fullName>
        <ecNumber evidence="6">1.1.1.14</ecNumber>
    </submittedName>
</protein>
<dbReference type="OrthoDB" id="9777057at2"/>
<accession>A0A2K4ZP20</accession>
<dbReference type="EMBL" id="OFSM01000043">
    <property type="protein sequence ID" value="SOY32227.1"/>
    <property type="molecule type" value="Genomic_DNA"/>
</dbReference>
<comment type="cofactor">
    <cofactor evidence="4">
        <name>Zn(2+)</name>
        <dbReference type="ChEBI" id="CHEBI:29105"/>
    </cofactor>
</comment>
<dbReference type="InterPro" id="IPR013154">
    <property type="entry name" value="ADH-like_N"/>
</dbReference>
<dbReference type="InterPro" id="IPR002328">
    <property type="entry name" value="ADH_Zn_CS"/>
</dbReference>
<dbReference type="PROSITE" id="PS00059">
    <property type="entry name" value="ADH_ZINC"/>
    <property type="match status" value="1"/>
</dbReference>
<dbReference type="InterPro" id="IPR013149">
    <property type="entry name" value="ADH-like_C"/>
</dbReference>
<dbReference type="RefSeq" id="WP_103242196.1">
    <property type="nucleotide sequence ID" value="NZ_JANJZD010000049.1"/>
</dbReference>
<evidence type="ECO:0000256" key="4">
    <source>
        <dbReference type="RuleBase" id="RU361277"/>
    </source>
</evidence>
<gene>
    <name evidence="6" type="primary">gutB_3</name>
    <name evidence="6" type="ORF">AMURIS_04985</name>
</gene>
<evidence type="ECO:0000313" key="7">
    <source>
        <dbReference type="Proteomes" id="UP000236311"/>
    </source>
</evidence>
<dbReference type="GO" id="GO:0008270">
    <property type="term" value="F:zinc ion binding"/>
    <property type="evidence" value="ECO:0007669"/>
    <property type="project" value="InterPro"/>
</dbReference>
<dbReference type="Pfam" id="PF08240">
    <property type="entry name" value="ADH_N"/>
    <property type="match status" value="1"/>
</dbReference>
<proteinExistence type="inferred from homology"/>
<dbReference type="SUPFAM" id="SSF50129">
    <property type="entry name" value="GroES-like"/>
    <property type="match status" value="1"/>
</dbReference>
<dbReference type="PANTHER" id="PTHR43401">
    <property type="entry name" value="L-THREONINE 3-DEHYDROGENASE"/>
    <property type="match status" value="1"/>
</dbReference>
<dbReference type="PANTHER" id="PTHR43401:SF2">
    <property type="entry name" value="L-THREONINE 3-DEHYDROGENASE"/>
    <property type="match status" value="1"/>
</dbReference>
<evidence type="ECO:0000313" key="6">
    <source>
        <dbReference type="EMBL" id="SOY32227.1"/>
    </source>
</evidence>
<organism evidence="6 7">
    <name type="scientific">Acetatifactor muris</name>
    <dbReference type="NCBI Taxonomy" id="879566"/>
    <lineage>
        <taxon>Bacteria</taxon>
        <taxon>Bacillati</taxon>
        <taxon>Bacillota</taxon>
        <taxon>Clostridia</taxon>
        <taxon>Lachnospirales</taxon>
        <taxon>Lachnospiraceae</taxon>
        <taxon>Acetatifactor</taxon>
    </lineage>
</organism>
<dbReference type="Pfam" id="PF00107">
    <property type="entry name" value="ADH_zinc_N"/>
    <property type="match status" value="1"/>
</dbReference>
<dbReference type="InterPro" id="IPR050129">
    <property type="entry name" value="Zn_alcohol_dh"/>
</dbReference>
<dbReference type="SUPFAM" id="SSF51735">
    <property type="entry name" value="NAD(P)-binding Rossmann-fold domains"/>
    <property type="match status" value="1"/>
</dbReference>
<evidence type="ECO:0000256" key="3">
    <source>
        <dbReference type="ARBA" id="ARBA00023002"/>
    </source>
</evidence>
<name>A0A2K4ZP20_9FIRM</name>
<dbReference type="GO" id="GO:0003939">
    <property type="term" value="F:L-iditol 2-dehydrogenase (NAD+) activity"/>
    <property type="evidence" value="ECO:0007669"/>
    <property type="project" value="UniProtKB-EC"/>
</dbReference>
<feature type="domain" description="Enoyl reductase (ER)" evidence="5">
    <location>
        <begin position="8"/>
        <end position="337"/>
    </location>
</feature>
<dbReference type="Gene3D" id="3.90.180.10">
    <property type="entry name" value="Medium-chain alcohol dehydrogenases, catalytic domain"/>
    <property type="match status" value="1"/>
</dbReference>
<keyword evidence="2 4" id="KW-0862">Zinc</keyword>
<dbReference type="InterPro" id="IPR011032">
    <property type="entry name" value="GroES-like_sf"/>
</dbReference>
<dbReference type="SMART" id="SM00829">
    <property type="entry name" value="PKS_ER"/>
    <property type="match status" value="1"/>
</dbReference>
<keyword evidence="3 6" id="KW-0560">Oxidoreductase</keyword>
<dbReference type="Gene3D" id="3.40.50.720">
    <property type="entry name" value="NAD(P)-binding Rossmann-like Domain"/>
    <property type="match status" value="1"/>
</dbReference>
<evidence type="ECO:0000259" key="5">
    <source>
        <dbReference type="SMART" id="SM00829"/>
    </source>
</evidence>
<evidence type="ECO:0000256" key="1">
    <source>
        <dbReference type="ARBA" id="ARBA00022723"/>
    </source>
</evidence>
<keyword evidence="7" id="KW-1185">Reference proteome</keyword>
<dbReference type="Proteomes" id="UP000236311">
    <property type="component" value="Unassembled WGS sequence"/>
</dbReference>
<dbReference type="AlphaFoldDB" id="A0A2K4ZP20"/>
<evidence type="ECO:0000256" key="2">
    <source>
        <dbReference type="ARBA" id="ARBA00022833"/>
    </source>
</evidence>
<keyword evidence="1 4" id="KW-0479">Metal-binding</keyword>
<dbReference type="InterPro" id="IPR036291">
    <property type="entry name" value="NAD(P)-bd_dom_sf"/>
</dbReference>
<comment type="similarity">
    <text evidence="4">Belongs to the zinc-containing alcohol dehydrogenase family.</text>
</comment>